<dbReference type="Gene3D" id="2.60.120.10">
    <property type="entry name" value="Jelly Rolls"/>
    <property type="match status" value="1"/>
</dbReference>
<evidence type="ECO:0008006" key="3">
    <source>
        <dbReference type="Google" id="ProtNLM"/>
    </source>
</evidence>
<evidence type="ECO:0000313" key="2">
    <source>
        <dbReference type="Proteomes" id="UP000031449"/>
    </source>
</evidence>
<name>A0A0B5AH52_9BACL</name>
<dbReference type="SUPFAM" id="SSF51182">
    <property type="entry name" value="RmlC-like cupins"/>
    <property type="match status" value="1"/>
</dbReference>
<gene>
    <name evidence="1" type="ORF">JMA_04080</name>
</gene>
<dbReference type="STRING" id="1508404.JMA_04080"/>
<reference evidence="1 2" key="1">
    <citation type="submission" date="2014-08" db="EMBL/GenBank/DDBJ databases">
        <title>Complete genome of a marine bacteria Jeotgalibacillus malaysiensis.</title>
        <authorList>
            <person name="Yaakop A.S."/>
            <person name="Chan K.-G."/>
            <person name="Goh K.M."/>
        </authorList>
    </citation>
    <scope>NUCLEOTIDE SEQUENCE [LARGE SCALE GENOMIC DNA]</scope>
    <source>
        <strain evidence="1 2">D5</strain>
    </source>
</reference>
<dbReference type="EMBL" id="CP009416">
    <property type="protein sequence ID" value="AJD89725.1"/>
    <property type="molecule type" value="Genomic_DNA"/>
</dbReference>
<organism evidence="1 2">
    <name type="scientific">Jeotgalibacillus malaysiensis</name>
    <dbReference type="NCBI Taxonomy" id="1508404"/>
    <lineage>
        <taxon>Bacteria</taxon>
        <taxon>Bacillati</taxon>
        <taxon>Bacillota</taxon>
        <taxon>Bacilli</taxon>
        <taxon>Bacillales</taxon>
        <taxon>Caryophanaceae</taxon>
        <taxon>Jeotgalibacillus</taxon>
    </lineage>
</organism>
<evidence type="ECO:0000313" key="1">
    <source>
        <dbReference type="EMBL" id="AJD89725.1"/>
    </source>
</evidence>
<sequence length="119" mass="13401">MKIFQIEKDKAKYVTQFNSEFFMNPLLSFDGEYKISFVTLEAGGIIGFHEAAVSQLMIVVNGSCEVSSEDKKYQGAKQGQVIFWQQGEWHETISARGMTAIIIESPALKESHIHLKKSV</sequence>
<dbReference type="HOGENOM" id="CLU_149817_0_0_9"/>
<dbReference type="BioCyc" id="JESP1508404:G14D9-9625-MONOMER"/>
<dbReference type="InterPro" id="IPR014710">
    <property type="entry name" value="RmlC-like_jellyroll"/>
</dbReference>
<dbReference type="AlphaFoldDB" id="A0A0B5AH52"/>
<dbReference type="OrthoDB" id="3782397at2"/>
<keyword evidence="2" id="KW-1185">Reference proteome</keyword>
<accession>A0A0B5AH52</accession>
<protein>
    <recommendedName>
        <fullName evidence="3">Cupin</fullName>
    </recommendedName>
</protein>
<dbReference type="KEGG" id="jeo:JMA_04080"/>
<dbReference type="Proteomes" id="UP000031449">
    <property type="component" value="Chromosome"/>
</dbReference>
<dbReference type="InterPro" id="IPR011051">
    <property type="entry name" value="RmlC_Cupin_sf"/>
</dbReference>
<proteinExistence type="predicted"/>